<organism evidence="5 6">
    <name type="scientific">Paraburkholderia bryophila</name>
    <dbReference type="NCBI Taxonomy" id="420952"/>
    <lineage>
        <taxon>Bacteria</taxon>
        <taxon>Pseudomonadati</taxon>
        <taxon>Pseudomonadota</taxon>
        <taxon>Betaproteobacteria</taxon>
        <taxon>Burkholderiales</taxon>
        <taxon>Burkholderiaceae</taxon>
        <taxon>Paraburkholderia</taxon>
    </lineage>
</organism>
<gene>
    <name evidence="5" type="ORF">BX591_1152</name>
</gene>
<evidence type="ECO:0000313" key="6">
    <source>
        <dbReference type="Proteomes" id="UP000248918"/>
    </source>
</evidence>
<dbReference type="Gene3D" id="1.10.10.10">
    <property type="entry name" value="Winged helix-like DNA-binding domain superfamily/Winged helix DNA-binding domain"/>
    <property type="match status" value="1"/>
</dbReference>
<dbReference type="InterPro" id="IPR001845">
    <property type="entry name" value="HTH_ArsR_DNA-bd_dom"/>
</dbReference>
<dbReference type="InterPro" id="IPR036390">
    <property type="entry name" value="WH_DNA-bd_sf"/>
</dbReference>
<evidence type="ECO:0000256" key="3">
    <source>
        <dbReference type="ARBA" id="ARBA00023163"/>
    </source>
</evidence>
<dbReference type="Pfam" id="PF01022">
    <property type="entry name" value="HTH_5"/>
    <property type="match status" value="1"/>
</dbReference>
<sequence>MQVHGRQPAFHACVLLATMQPTRTTPDIDAIHKALANPLRREILGWLREPYAHFADQELTLDHGVCAGKIDARCGLSQSTVSAHLAALQRAGLVTSKRVGQWVFFKRNEPVIQAFLEHMNEQL</sequence>
<dbReference type="GO" id="GO:0003677">
    <property type="term" value="F:DNA binding"/>
    <property type="evidence" value="ECO:0007669"/>
    <property type="project" value="UniProtKB-KW"/>
</dbReference>
<accession>A0A329BT59</accession>
<dbReference type="PROSITE" id="PS50987">
    <property type="entry name" value="HTH_ARSR_2"/>
    <property type="match status" value="1"/>
</dbReference>
<dbReference type="InterPro" id="IPR011991">
    <property type="entry name" value="ArsR-like_HTH"/>
</dbReference>
<dbReference type="SUPFAM" id="SSF46785">
    <property type="entry name" value="Winged helix' DNA-binding domain"/>
    <property type="match status" value="1"/>
</dbReference>
<keyword evidence="1" id="KW-0805">Transcription regulation</keyword>
<dbReference type="GO" id="GO:0003700">
    <property type="term" value="F:DNA-binding transcription factor activity"/>
    <property type="evidence" value="ECO:0007669"/>
    <property type="project" value="InterPro"/>
</dbReference>
<dbReference type="PANTHER" id="PTHR33154">
    <property type="entry name" value="TRANSCRIPTIONAL REGULATOR, ARSR FAMILY"/>
    <property type="match status" value="1"/>
</dbReference>
<feature type="domain" description="HTH arsR-type" evidence="4">
    <location>
        <begin position="20"/>
        <end position="123"/>
    </location>
</feature>
<evidence type="ECO:0000256" key="2">
    <source>
        <dbReference type="ARBA" id="ARBA00023125"/>
    </source>
</evidence>
<dbReference type="SMART" id="SM00418">
    <property type="entry name" value="HTH_ARSR"/>
    <property type="match status" value="1"/>
</dbReference>
<dbReference type="EMBL" id="QLTK01000015">
    <property type="protein sequence ID" value="RAS25756.1"/>
    <property type="molecule type" value="Genomic_DNA"/>
</dbReference>
<reference evidence="5 6" key="1">
    <citation type="submission" date="2018-06" db="EMBL/GenBank/DDBJ databases">
        <title>Genomic Encyclopedia of Type Strains, Phase III (KMG-III): the genomes of soil and plant-associated and newly described type strains.</title>
        <authorList>
            <person name="Whitman W."/>
        </authorList>
    </citation>
    <scope>NUCLEOTIDE SEQUENCE [LARGE SCALE GENOMIC DNA]</scope>
    <source>
        <strain evidence="5 6">LMG 23644</strain>
    </source>
</reference>
<comment type="caution">
    <text evidence="5">The sequence shown here is derived from an EMBL/GenBank/DDBJ whole genome shotgun (WGS) entry which is preliminary data.</text>
</comment>
<dbReference type="InterPro" id="IPR036388">
    <property type="entry name" value="WH-like_DNA-bd_sf"/>
</dbReference>
<proteinExistence type="predicted"/>
<dbReference type="PANTHER" id="PTHR33154:SF33">
    <property type="entry name" value="TRANSCRIPTIONAL REPRESSOR SDPR"/>
    <property type="match status" value="1"/>
</dbReference>
<dbReference type="AlphaFoldDB" id="A0A329BT59"/>
<evidence type="ECO:0000313" key="5">
    <source>
        <dbReference type="EMBL" id="RAS25756.1"/>
    </source>
</evidence>
<name>A0A329BT59_9BURK</name>
<dbReference type="NCBIfam" id="NF033788">
    <property type="entry name" value="HTH_metalloreg"/>
    <property type="match status" value="1"/>
</dbReference>
<dbReference type="Proteomes" id="UP000248918">
    <property type="component" value="Unassembled WGS sequence"/>
</dbReference>
<evidence type="ECO:0000256" key="1">
    <source>
        <dbReference type="ARBA" id="ARBA00023015"/>
    </source>
</evidence>
<dbReference type="STRING" id="1169143.GCA_000383275_03321"/>
<dbReference type="CDD" id="cd00090">
    <property type="entry name" value="HTH_ARSR"/>
    <property type="match status" value="1"/>
</dbReference>
<keyword evidence="2" id="KW-0238">DNA-binding</keyword>
<dbReference type="InterPro" id="IPR051081">
    <property type="entry name" value="HTH_MetalResp_TranReg"/>
</dbReference>
<evidence type="ECO:0000259" key="4">
    <source>
        <dbReference type="PROSITE" id="PS50987"/>
    </source>
</evidence>
<protein>
    <submittedName>
        <fullName evidence="5">ArsR family transcriptional regulator</fullName>
    </submittedName>
</protein>
<keyword evidence="3" id="KW-0804">Transcription</keyword>